<sequence length="293" mass="34964">MIFSKKLAILFAYFTFFNHGKENKNTAKMIVDIVDDQKCYQSRNNLDKCILNLTTSKKYKINRNVYKSKTNEVERFIKNYRANERYLKKSNFIGDVYPESKSYDVALLVYDPNQGIEVFREKVIFLNKLYEQGYRWDVVEVIVSSKSKNYGFEEIQILQNKYNLLNIRRYNIKQIHRKPLNDEDIAQIILEQMELNIGDKIEFYSHDQSLSQIMRDWSNESPNTKTIDIQINPMIPYYKARWNEYYNHKSNKIEVVGSAGITNKKGRVDMYYNAELILSSIGLYYKYANKYRF</sequence>
<gene>
    <name evidence="1" type="ORF">FZC35_00950</name>
</gene>
<organism evidence="1 2">
    <name type="scientific">Candidatus Cytomitobacter indipagum</name>
    <dbReference type="NCBI Taxonomy" id="2601575"/>
    <lineage>
        <taxon>Bacteria</taxon>
        <taxon>Pseudomonadati</taxon>
        <taxon>Pseudomonadota</taxon>
        <taxon>Alphaproteobacteria</taxon>
        <taxon>Holosporales</taxon>
        <taxon>Holosporaceae</taxon>
        <taxon>Candidatus Cytomitobacter</taxon>
    </lineage>
</organism>
<dbReference type="RefSeq" id="WP_148980796.1">
    <property type="nucleotide sequence ID" value="NZ_CP043315.1"/>
</dbReference>
<accession>A0A5C0UDW2</accession>
<name>A0A5C0UDW2_9PROT</name>
<evidence type="ECO:0000313" key="1">
    <source>
        <dbReference type="EMBL" id="QEK37949.1"/>
    </source>
</evidence>
<proteinExistence type="predicted"/>
<dbReference type="AlphaFoldDB" id="A0A5C0UDW2"/>
<protein>
    <submittedName>
        <fullName evidence="1">Uncharacterized protein</fullName>
    </submittedName>
</protein>
<dbReference type="KEGG" id="cip:FZC35_00950"/>
<reference evidence="1 2" key="1">
    <citation type="submission" date="2019-08" db="EMBL/GenBank/DDBJ databases">
        <title>Highly reduced genomes of protist endosymbionts show evolutionary convergence.</title>
        <authorList>
            <person name="George E."/>
            <person name="Husnik F."/>
            <person name="Tashyreva D."/>
            <person name="Prokopchuk G."/>
            <person name="Horak A."/>
            <person name="Kwong W.K."/>
            <person name="Lukes J."/>
            <person name="Keeling P.J."/>
        </authorList>
    </citation>
    <scope>NUCLEOTIDE SEQUENCE [LARGE SCALE GENOMIC DNA]</scope>
    <source>
        <strain evidence="1">1605</strain>
    </source>
</reference>
<dbReference type="OrthoDB" id="9783597at2"/>
<dbReference type="Proteomes" id="UP000325155">
    <property type="component" value="Chromosome"/>
</dbReference>
<keyword evidence="2" id="KW-1185">Reference proteome</keyword>
<dbReference type="EMBL" id="CP043315">
    <property type="protein sequence ID" value="QEK37949.1"/>
    <property type="molecule type" value="Genomic_DNA"/>
</dbReference>
<evidence type="ECO:0000313" key="2">
    <source>
        <dbReference type="Proteomes" id="UP000325155"/>
    </source>
</evidence>